<dbReference type="EMBL" id="FQWB01000005">
    <property type="protein sequence ID" value="SHG65681.1"/>
    <property type="molecule type" value="Genomic_DNA"/>
</dbReference>
<name>A0A1M5LKV9_9FLAO</name>
<organism evidence="2 3">
    <name type="scientific">Flavobacterium fluvii</name>
    <dbReference type="NCBI Taxonomy" id="468056"/>
    <lineage>
        <taxon>Bacteria</taxon>
        <taxon>Pseudomonadati</taxon>
        <taxon>Bacteroidota</taxon>
        <taxon>Flavobacteriia</taxon>
        <taxon>Flavobacteriales</taxon>
        <taxon>Flavobacteriaceae</taxon>
        <taxon>Flavobacterium</taxon>
    </lineage>
</organism>
<keyword evidence="1" id="KW-0812">Transmembrane</keyword>
<dbReference type="RefSeq" id="WP_141226154.1">
    <property type="nucleotide sequence ID" value="NZ_FQWB01000005.1"/>
</dbReference>
<evidence type="ECO:0000256" key="1">
    <source>
        <dbReference type="SAM" id="Phobius"/>
    </source>
</evidence>
<feature type="transmembrane region" description="Helical" evidence="1">
    <location>
        <begin position="18"/>
        <end position="36"/>
    </location>
</feature>
<protein>
    <recommendedName>
        <fullName evidence="4">Glycosyl-4,4'-diaponeurosporenoate acyltransferase</fullName>
    </recommendedName>
</protein>
<keyword evidence="1" id="KW-0472">Membrane</keyword>
<proteinExistence type="predicted"/>
<keyword evidence="3" id="KW-1185">Reference proteome</keyword>
<evidence type="ECO:0000313" key="2">
    <source>
        <dbReference type="EMBL" id="SHG65681.1"/>
    </source>
</evidence>
<dbReference type="Proteomes" id="UP000184516">
    <property type="component" value="Unassembled WGS sequence"/>
</dbReference>
<evidence type="ECO:0008006" key="4">
    <source>
        <dbReference type="Google" id="ProtNLM"/>
    </source>
</evidence>
<reference evidence="3" key="1">
    <citation type="submission" date="2016-11" db="EMBL/GenBank/DDBJ databases">
        <authorList>
            <person name="Varghese N."/>
            <person name="Submissions S."/>
        </authorList>
    </citation>
    <scope>NUCLEOTIDE SEQUENCE [LARGE SCALE GENOMIC DNA]</scope>
    <source>
        <strain evidence="3">DSM 19978</strain>
    </source>
</reference>
<gene>
    <name evidence="2" type="ORF">SAMN05443549_105252</name>
</gene>
<dbReference type="AlphaFoldDB" id="A0A1M5LKV9"/>
<keyword evidence="1" id="KW-1133">Transmembrane helix</keyword>
<accession>A0A1M5LKV9</accession>
<feature type="transmembrane region" description="Helical" evidence="1">
    <location>
        <begin position="122"/>
        <end position="144"/>
    </location>
</feature>
<evidence type="ECO:0000313" key="3">
    <source>
        <dbReference type="Proteomes" id="UP000184516"/>
    </source>
</evidence>
<sequence length="173" mass="20707">MQFNIIIDTLDKFARENTFLSMMILAILGNLLYDIFKKLMYYTAVSTKNATKSTGKVISKWNRKNIEYLIKNYKEDIIKVEKVKNNEQVMYYELLHDLHHNLLMFFTILILYFIVLKLDNPILFYGLLGASSRYLISIFASIYYRNTLFENARNFDKYKLKKEKRILLLEKIL</sequence>
<feature type="transmembrane region" description="Helical" evidence="1">
    <location>
        <begin position="98"/>
        <end position="116"/>
    </location>
</feature>